<keyword evidence="6 9" id="KW-0808">Transferase</keyword>
<reference evidence="11" key="3">
    <citation type="submission" date="2023-08" db="EMBL/GenBank/DDBJ databases">
        <authorList>
            <person name="Sun Q."/>
            <person name="Ohkuma M."/>
        </authorList>
    </citation>
    <scope>NUCLEOTIDE SEQUENCE</scope>
    <source>
        <strain evidence="11">JCM 4205</strain>
    </source>
</reference>
<dbReference type="GeneID" id="95452710"/>
<organism evidence="11 14">
    <name type="scientific">Streptomyces cinereoruber</name>
    <dbReference type="NCBI Taxonomy" id="67260"/>
    <lineage>
        <taxon>Bacteria</taxon>
        <taxon>Bacillati</taxon>
        <taxon>Actinomycetota</taxon>
        <taxon>Actinomycetes</taxon>
        <taxon>Kitasatosporales</taxon>
        <taxon>Streptomycetaceae</taxon>
        <taxon>Streptomyces</taxon>
    </lineage>
</organism>
<dbReference type="PROSITE" id="PS51186">
    <property type="entry name" value="GNAT"/>
    <property type="match status" value="1"/>
</dbReference>
<comment type="similarity">
    <text evidence="3 9">Belongs to the acetyltransferase family. EctA subfamily.</text>
</comment>
<dbReference type="RefSeq" id="WP_062757237.1">
    <property type="nucleotide sequence ID" value="NZ_BMSJ01000003.1"/>
</dbReference>
<evidence type="ECO:0000256" key="6">
    <source>
        <dbReference type="ARBA" id="ARBA00022679"/>
    </source>
</evidence>
<comment type="catalytic activity">
    <reaction evidence="8 9">
        <text>L-2,4-diaminobutanoate + acetyl-CoA = (2S)-4-acetamido-2-aminobutanoate + CoA + H(+)</text>
        <dbReference type="Rhea" id="RHEA:16901"/>
        <dbReference type="ChEBI" id="CHEBI:15378"/>
        <dbReference type="ChEBI" id="CHEBI:57287"/>
        <dbReference type="ChEBI" id="CHEBI:57288"/>
        <dbReference type="ChEBI" id="CHEBI:58761"/>
        <dbReference type="ChEBI" id="CHEBI:58929"/>
        <dbReference type="EC" id="2.3.1.178"/>
    </reaction>
</comment>
<gene>
    <name evidence="9 11" type="primary">ectA</name>
    <name evidence="12" type="ORF">CP977_02870</name>
    <name evidence="11" type="ORF">GCM10010497_20090</name>
</gene>
<evidence type="ECO:0000313" key="12">
    <source>
        <dbReference type="EMBL" id="QEV31242.1"/>
    </source>
</evidence>
<dbReference type="AlphaFoldDB" id="A0AAV4KH54"/>
<evidence type="ECO:0000256" key="3">
    <source>
        <dbReference type="ARBA" id="ARBA00010712"/>
    </source>
</evidence>
<sequence>MTTAQTTAPTTPLTGGVRVGPAEIEDGADLWRIARGSGELDLNSPYSYLLWCRDFADTTAVARDATGRPVGFVTGYLRPDAPGTLFVWQVAVEDSHRGSGVAGALLDALSARVAAEHGLDRVEATVTPGNLASDRMFRSYARRHGAEVTREVLFPAASFPTAGHEAEVLYRIGPLDSAAL</sequence>
<reference evidence="11 14" key="1">
    <citation type="journal article" date="2014" name="Int. J. Syst. Evol. Microbiol.">
        <title>Complete genome sequence of Corynebacterium casei LMG S-19264T (=DSM 44701T), isolated from a smear-ripened cheese.</title>
        <authorList>
            <consortium name="US DOE Joint Genome Institute (JGI-PGF)"/>
            <person name="Walter F."/>
            <person name="Albersmeier A."/>
            <person name="Kalinowski J."/>
            <person name="Ruckert C."/>
        </authorList>
    </citation>
    <scope>NUCLEOTIDE SEQUENCE [LARGE SCALE GENOMIC DNA]</scope>
    <source>
        <strain evidence="11 14">JCM 4205</strain>
    </source>
</reference>
<evidence type="ECO:0000313" key="14">
    <source>
        <dbReference type="Proteomes" id="UP000642014"/>
    </source>
</evidence>
<dbReference type="NCBIfam" id="TIGR02406">
    <property type="entry name" value="ectoine_EctA"/>
    <property type="match status" value="1"/>
</dbReference>
<comment type="pathway">
    <text evidence="2 9">Amine and polyamine biosynthesis; ectoine biosynthesis; L-ectoine from L-aspartate 4-semialdehyde: step 2/3.</text>
</comment>
<dbReference type="EMBL" id="CP023693">
    <property type="protein sequence ID" value="QEV31242.1"/>
    <property type="molecule type" value="Genomic_DNA"/>
</dbReference>
<dbReference type="GO" id="GO:0033816">
    <property type="term" value="F:diaminobutyrate acetyltransferase activity"/>
    <property type="evidence" value="ECO:0007669"/>
    <property type="project" value="UniProtKB-EC"/>
</dbReference>
<dbReference type="Proteomes" id="UP000642014">
    <property type="component" value="Unassembled WGS sequence"/>
</dbReference>
<evidence type="ECO:0000259" key="10">
    <source>
        <dbReference type="PROSITE" id="PS51186"/>
    </source>
</evidence>
<evidence type="ECO:0000256" key="1">
    <source>
        <dbReference type="ARBA" id="ARBA00003741"/>
    </source>
</evidence>
<dbReference type="SUPFAM" id="SSF55729">
    <property type="entry name" value="Acyl-CoA N-acyltransferases (Nat)"/>
    <property type="match status" value="1"/>
</dbReference>
<dbReference type="EC" id="2.3.1.178" evidence="4 9"/>
<dbReference type="EMBL" id="BMSJ01000003">
    <property type="protein sequence ID" value="GGR18055.1"/>
    <property type="molecule type" value="Genomic_DNA"/>
</dbReference>
<dbReference type="InterPro" id="IPR012772">
    <property type="entry name" value="Ectoine_EctA"/>
</dbReference>
<dbReference type="Proteomes" id="UP000326029">
    <property type="component" value="Chromosome"/>
</dbReference>
<name>A0AAV4KH54_9ACTN</name>
<feature type="domain" description="N-acetyltransferase" evidence="10">
    <location>
        <begin position="17"/>
        <end position="180"/>
    </location>
</feature>
<proteinExistence type="inferred from homology"/>
<accession>A0AAV4KH54</accession>
<dbReference type="GO" id="GO:0019491">
    <property type="term" value="P:ectoine biosynthetic process"/>
    <property type="evidence" value="ECO:0007669"/>
    <property type="project" value="InterPro"/>
</dbReference>
<evidence type="ECO:0000256" key="9">
    <source>
        <dbReference type="RuleBase" id="RU365045"/>
    </source>
</evidence>
<keyword evidence="7 9" id="KW-0012">Acyltransferase</keyword>
<comment type="function">
    <text evidence="1 9">Catalyzes the acetylation of L-2,4-diaminobutyrate (DABA) to gamma-N-acetyl-alpha,gamma-diaminobutyric acid (ADABA) with acetyl coenzyme A.</text>
</comment>
<keyword evidence="13" id="KW-1185">Reference proteome</keyword>
<evidence type="ECO:0000313" key="13">
    <source>
        <dbReference type="Proteomes" id="UP000326029"/>
    </source>
</evidence>
<evidence type="ECO:0000313" key="11">
    <source>
        <dbReference type="EMBL" id="GGR18055.1"/>
    </source>
</evidence>
<evidence type="ECO:0000256" key="8">
    <source>
        <dbReference type="ARBA" id="ARBA00048924"/>
    </source>
</evidence>
<protein>
    <recommendedName>
        <fullName evidence="5 9">L-2,4-diaminobutyric acid acetyltransferase</fullName>
        <shortName evidence="9">DABA acetyltransferase</shortName>
        <ecNumber evidence="4 9">2.3.1.178</ecNumber>
    </recommendedName>
</protein>
<dbReference type="InterPro" id="IPR000182">
    <property type="entry name" value="GNAT_dom"/>
</dbReference>
<dbReference type="Gene3D" id="3.40.630.30">
    <property type="match status" value="1"/>
</dbReference>
<dbReference type="Pfam" id="PF00583">
    <property type="entry name" value="Acetyltransf_1"/>
    <property type="match status" value="1"/>
</dbReference>
<evidence type="ECO:0000256" key="7">
    <source>
        <dbReference type="ARBA" id="ARBA00023315"/>
    </source>
</evidence>
<evidence type="ECO:0000256" key="2">
    <source>
        <dbReference type="ARBA" id="ARBA00004978"/>
    </source>
</evidence>
<dbReference type="InterPro" id="IPR016181">
    <property type="entry name" value="Acyl_CoA_acyltransferase"/>
</dbReference>
<reference evidence="12 13" key="2">
    <citation type="submission" date="2017-09" db="EMBL/GenBank/DDBJ databases">
        <authorList>
            <person name="Lee N."/>
            <person name="Cho B.-K."/>
        </authorList>
    </citation>
    <scope>NUCLEOTIDE SEQUENCE [LARGE SCALE GENOMIC DNA]</scope>
    <source>
        <strain evidence="12 13">ATCC 19740</strain>
    </source>
</reference>
<evidence type="ECO:0000256" key="4">
    <source>
        <dbReference type="ARBA" id="ARBA00012355"/>
    </source>
</evidence>
<evidence type="ECO:0000256" key="5">
    <source>
        <dbReference type="ARBA" id="ARBA00017935"/>
    </source>
</evidence>
<dbReference type="CDD" id="cd04301">
    <property type="entry name" value="NAT_SF"/>
    <property type="match status" value="1"/>
</dbReference>